<dbReference type="InterPro" id="IPR013785">
    <property type="entry name" value="Aldolase_TIM"/>
</dbReference>
<accession>A0A660SAW5</accession>
<dbReference type="GO" id="GO:0044272">
    <property type="term" value="P:sulfur compound biosynthetic process"/>
    <property type="evidence" value="ECO:0007669"/>
    <property type="project" value="UniProtKB-ARBA"/>
</dbReference>
<keyword evidence="5 7" id="KW-0411">Iron-sulfur</keyword>
<dbReference type="InterPro" id="IPR034422">
    <property type="entry name" value="HydE/PylB-like"/>
</dbReference>
<dbReference type="SFLD" id="SFLDS00029">
    <property type="entry name" value="Radical_SAM"/>
    <property type="match status" value="1"/>
</dbReference>
<evidence type="ECO:0000256" key="3">
    <source>
        <dbReference type="ARBA" id="ARBA00022723"/>
    </source>
</evidence>
<reference evidence="10 11" key="1">
    <citation type="submission" date="2018-06" db="EMBL/GenBank/DDBJ databases">
        <title>Extensive metabolic versatility and redundancy in microbially diverse, dynamic hydrothermal sediments.</title>
        <authorList>
            <person name="Dombrowski N."/>
            <person name="Teske A."/>
            <person name="Baker B.J."/>
        </authorList>
    </citation>
    <scope>NUCLEOTIDE SEQUENCE [LARGE SCALE GENOMIC DNA]</scope>
    <source>
        <strain evidence="10">B35_G9</strain>
    </source>
</reference>
<feature type="binding site" evidence="7">
    <location>
        <position position="55"/>
    </location>
    <ligand>
        <name>[4Fe-4S] cluster</name>
        <dbReference type="ChEBI" id="CHEBI:49883"/>
        <note>4Fe-4S-S-AdoMet</note>
    </ligand>
</feature>
<dbReference type="InterPro" id="IPR058240">
    <property type="entry name" value="rSAM_sf"/>
</dbReference>
<dbReference type="InterPro" id="IPR007197">
    <property type="entry name" value="rSAM"/>
</dbReference>
<evidence type="ECO:0000256" key="2">
    <source>
        <dbReference type="ARBA" id="ARBA00022691"/>
    </source>
</evidence>
<evidence type="ECO:0000256" key="7">
    <source>
        <dbReference type="PIRSR" id="PIRSR004762-1"/>
    </source>
</evidence>
<dbReference type="AlphaFoldDB" id="A0A660SAW5"/>
<dbReference type="GO" id="GO:0051539">
    <property type="term" value="F:4 iron, 4 sulfur cluster binding"/>
    <property type="evidence" value="ECO:0007669"/>
    <property type="project" value="UniProtKB-KW"/>
</dbReference>
<dbReference type="NCBIfam" id="TIGR03956">
    <property type="entry name" value="rSAM_HydE"/>
    <property type="match status" value="1"/>
</dbReference>
<dbReference type="SFLD" id="SFLDF00348">
    <property type="entry name" value="FeFe_hydrogenase_maturase_(Hyd"/>
    <property type="match status" value="1"/>
</dbReference>
<organism evidence="10 11">
    <name type="scientific">candidate division TA06 bacterium</name>
    <dbReference type="NCBI Taxonomy" id="2250710"/>
    <lineage>
        <taxon>Bacteria</taxon>
        <taxon>Bacteria division TA06</taxon>
    </lineage>
</organism>
<evidence type="ECO:0000256" key="4">
    <source>
        <dbReference type="ARBA" id="ARBA00023004"/>
    </source>
</evidence>
<feature type="binding site" evidence="7">
    <location>
        <position position="52"/>
    </location>
    <ligand>
        <name>[4Fe-4S] cluster</name>
        <dbReference type="ChEBI" id="CHEBI:49883"/>
        <note>4Fe-4S-S-AdoMet</note>
    </ligand>
</feature>
<dbReference type="SFLD" id="SFLDG01280">
    <property type="entry name" value="HydE/PylB-like"/>
    <property type="match status" value="1"/>
</dbReference>
<dbReference type="GO" id="GO:0046872">
    <property type="term" value="F:metal ion binding"/>
    <property type="evidence" value="ECO:0007669"/>
    <property type="project" value="UniProtKB-KW"/>
</dbReference>
<feature type="binding site" evidence="8">
    <location>
        <position position="147"/>
    </location>
    <ligand>
        <name>S-adenosyl-L-methionine</name>
        <dbReference type="ChEBI" id="CHEBI:59789"/>
    </ligand>
</feature>
<dbReference type="GO" id="GO:0042364">
    <property type="term" value="P:water-soluble vitamin biosynthetic process"/>
    <property type="evidence" value="ECO:0007669"/>
    <property type="project" value="UniProtKB-ARBA"/>
</dbReference>
<keyword evidence="3" id="KW-0479">Metal-binding</keyword>
<gene>
    <name evidence="10" type="ORF">DRP44_03085</name>
</gene>
<comment type="cofactor">
    <cofactor evidence="6">
        <name>[2Fe-2S] cluster</name>
        <dbReference type="ChEBI" id="CHEBI:190135"/>
    </cofactor>
</comment>
<dbReference type="InterPro" id="IPR010722">
    <property type="entry name" value="BATS_dom"/>
</dbReference>
<evidence type="ECO:0000256" key="6">
    <source>
        <dbReference type="ARBA" id="ARBA00034078"/>
    </source>
</evidence>
<dbReference type="CDD" id="cd01335">
    <property type="entry name" value="Radical_SAM"/>
    <property type="match status" value="1"/>
</dbReference>
<evidence type="ECO:0000259" key="9">
    <source>
        <dbReference type="PROSITE" id="PS51918"/>
    </source>
</evidence>
<name>A0A660SAW5_UNCT6</name>
<evidence type="ECO:0000256" key="1">
    <source>
        <dbReference type="ARBA" id="ARBA00022485"/>
    </source>
</evidence>
<dbReference type="SUPFAM" id="SSF102114">
    <property type="entry name" value="Radical SAM enzymes"/>
    <property type="match status" value="1"/>
</dbReference>
<proteinExistence type="predicted"/>
<dbReference type="Pfam" id="PF04055">
    <property type="entry name" value="Radical_SAM"/>
    <property type="match status" value="1"/>
</dbReference>
<sequence>MIMNRNEIIEYLKTPNCDELFTAADKVRNEYMGNEVYIRGIIEFSNFCCRNCFYCGLRTDNNKTERYRMTPQEIINIVETIYSKGIRTVVLQSGDDFGYSRSDICNIISLIKNKFDIAITLSIGERKNDDYKAFRDAGADRYLIKFETSNRSLYEKLHPRQDFNRRLEILEILDSLGYQVGTGFMVGLPGETIEDIANNIILSKNIMPDMIGIGPFIPQKETPLGHCSNGSVINTLKAIALLRINLKYSHIPATTALASLDKNGLVKGLKCGANVIMPDFTPDTEKNKYRIYDNKQRITFDFAKDAISKADRSLSLSRGDSLKKKEAIYED</sequence>
<comment type="caution">
    <text evidence="10">The sequence shown here is derived from an EMBL/GenBank/DDBJ whole genome shotgun (WGS) entry which is preliminary data.</text>
</comment>
<dbReference type="SFLD" id="SFLDG01060">
    <property type="entry name" value="BATS_domain_containing"/>
    <property type="match status" value="1"/>
</dbReference>
<dbReference type="Proteomes" id="UP000282321">
    <property type="component" value="Unassembled WGS sequence"/>
</dbReference>
<keyword evidence="4 7" id="KW-0408">Iron</keyword>
<dbReference type="PIRSF" id="PIRSF004762">
    <property type="entry name" value="CHP00423"/>
    <property type="match status" value="1"/>
</dbReference>
<evidence type="ECO:0000313" key="10">
    <source>
        <dbReference type="EMBL" id="RKX66993.1"/>
    </source>
</evidence>
<keyword evidence="1 7" id="KW-0004">4Fe-4S</keyword>
<dbReference type="EMBL" id="QNBC01000028">
    <property type="protein sequence ID" value="RKX66993.1"/>
    <property type="molecule type" value="Genomic_DNA"/>
</dbReference>
<dbReference type="InterPro" id="IPR006638">
    <property type="entry name" value="Elp3/MiaA/NifB-like_rSAM"/>
</dbReference>
<dbReference type="Gene3D" id="3.20.20.70">
    <property type="entry name" value="Aldolase class I"/>
    <property type="match status" value="1"/>
</dbReference>
<feature type="binding site" evidence="8">
    <location>
        <position position="122"/>
    </location>
    <ligand>
        <name>(3R)-3-methyl-D-ornithine</name>
        <dbReference type="ChEBI" id="CHEBI:64642"/>
    </ligand>
</feature>
<evidence type="ECO:0000256" key="8">
    <source>
        <dbReference type="PIRSR" id="PIRSR004762-2"/>
    </source>
</evidence>
<feature type="binding site" evidence="7">
    <location>
        <position position="48"/>
    </location>
    <ligand>
        <name>[4Fe-4S] cluster</name>
        <dbReference type="ChEBI" id="CHEBI:49883"/>
        <note>4Fe-4S-S-AdoMet</note>
    </ligand>
</feature>
<feature type="binding site" evidence="8">
    <location>
        <position position="166"/>
    </location>
    <ligand>
        <name>S-adenosyl-L-methionine</name>
        <dbReference type="ChEBI" id="CHEBI:59789"/>
    </ligand>
</feature>
<dbReference type="PROSITE" id="PS51918">
    <property type="entry name" value="RADICAL_SAM"/>
    <property type="match status" value="1"/>
</dbReference>
<comment type="cofactor">
    <cofactor evidence="7">
        <name>[4Fe-4S] cluster</name>
        <dbReference type="ChEBI" id="CHEBI:49883"/>
    </cofactor>
    <text evidence="7">Binds 1 [4Fe-4S] cluster. The cluster is coordinated with 3 cysteines and an exchangeable S-adenosyl-L-methionine.</text>
</comment>
<keyword evidence="2 7" id="KW-0949">S-adenosyl-L-methionine</keyword>
<evidence type="ECO:0000313" key="11">
    <source>
        <dbReference type="Proteomes" id="UP000282321"/>
    </source>
</evidence>
<feature type="domain" description="Radical SAM core" evidence="9">
    <location>
        <begin position="34"/>
        <end position="261"/>
    </location>
</feature>
<evidence type="ECO:0000256" key="5">
    <source>
        <dbReference type="ARBA" id="ARBA00023014"/>
    </source>
</evidence>
<protein>
    <submittedName>
        <fullName evidence="10">[FeFe] hydrogenase H-cluster radical SAM maturase HydE</fullName>
    </submittedName>
</protein>
<dbReference type="SMART" id="SM00876">
    <property type="entry name" value="BATS"/>
    <property type="match status" value="1"/>
</dbReference>
<dbReference type="InterPro" id="IPR024021">
    <property type="entry name" value="FeFe-hyd_HydE_rSAM"/>
</dbReference>
<dbReference type="GO" id="GO:0016740">
    <property type="term" value="F:transferase activity"/>
    <property type="evidence" value="ECO:0007669"/>
    <property type="project" value="TreeGrafter"/>
</dbReference>
<dbReference type="PANTHER" id="PTHR43726:SF1">
    <property type="entry name" value="BIOTIN SYNTHASE"/>
    <property type="match status" value="1"/>
</dbReference>
<dbReference type="SFLD" id="SFLDG01082">
    <property type="entry name" value="B12-binding_domain_containing"/>
    <property type="match status" value="1"/>
</dbReference>
<dbReference type="SMART" id="SM00729">
    <property type="entry name" value="Elp3"/>
    <property type="match status" value="1"/>
</dbReference>
<dbReference type="PANTHER" id="PTHR43726">
    <property type="entry name" value="3-METHYLORNITHINE SYNTHASE"/>
    <property type="match status" value="1"/>
</dbReference>